<comment type="caution">
    <text evidence="1">The sequence shown here is derived from an EMBL/GenBank/DDBJ whole genome shotgun (WGS) entry which is preliminary data.</text>
</comment>
<dbReference type="EMBL" id="JAGIOO010000001">
    <property type="protein sequence ID" value="MBP2473323.1"/>
    <property type="molecule type" value="Genomic_DNA"/>
</dbReference>
<protein>
    <recommendedName>
        <fullName evidence="3">T4 beta protein</fullName>
    </recommendedName>
</protein>
<evidence type="ECO:0008006" key="3">
    <source>
        <dbReference type="Google" id="ProtNLM"/>
    </source>
</evidence>
<organism evidence="1 2">
    <name type="scientific">Crossiella equi</name>
    <dbReference type="NCBI Taxonomy" id="130796"/>
    <lineage>
        <taxon>Bacteria</taxon>
        <taxon>Bacillati</taxon>
        <taxon>Actinomycetota</taxon>
        <taxon>Actinomycetes</taxon>
        <taxon>Pseudonocardiales</taxon>
        <taxon>Pseudonocardiaceae</taxon>
        <taxon>Crossiella</taxon>
    </lineage>
</organism>
<dbReference type="Pfam" id="PF14350">
    <property type="entry name" value="Beta_protein"/>
    <property type="match status" value="1"/>
</dbReference>
<gene>
    <name evidence="1" type="ORF">JOF53_002195</name>
</gene>
<reference evidence="1 2" key="1">
    <citation type="submission" date="2021-03" db="EMBL/GenBank/DDBJ databases">
        <title>Sequencing the genomes of 1000 actinobacteria strains.</title>
        <authorList>
            <person name="Klenk H.-P."/>
        </authorList>
    </citation>
    <scope>NUCLEOTIDE SEQUENCE [LARGE SCALE GENOMIC DNA]</scope>
    <source>
        <strain evidence="1 2">DSM 44580</strain>
    </source>
</reference>
<accession>A0ABS5A9R7</accession>
<keyword evidence="2" id="KW-1185">Reference proteome</keyword>
<sequence length="366" mass="40798">MSDDQLVVCLKSKMGELEALKHLEQDFGNVTVMVELLDSVSDGGKLLFPRLVDAVKRSFQLGKTLWIDTSRLTGNSPLSHHAGGPLQFVDSRLEDELIKEFGLYSTEMPPFTPVVPDAASDDLLATVRSLITHQHREVVVRLHEPTLSPEEQLRRLERIRRATRIETTHLHVVIDVGYLEHTTPELVTQVTTIASKISTALAPRTVSVLAGSVPRSRVHFTTHLRERPEVTLWQDVCAQSRDVAVHYGDYGVAHPVPSLETGSQPRPPYPYLSYTVPHRTIELRRKPKDPADASDSSSANDAFIDIAEELTGREEFAGEHYSWGDQELIRCGTRRPGNGYGIASKWVALATSHHIGHLARRPAAER</sequence>
<proteinExistence type="predicted"/>
<name>A0ABS5A9R7_9PSEU</name>
<dbReference type="Proteomes" id="UP001519363">
    <property type="component" value="Unassembled WGS sequence"/>
</dbReference>
<evidence type="ECO:0000313" key="1">
    <source>
        <dbReference type="EMBL" id="MBP2473323.1"/>
    </source>
</evidence>
<evidence type="ECO:0000313" key="2">
    <source>
        <dbReference type="Proteomes" id="UP001519363"/>
    </source>
</evidence>
<dbReference type="RefSeq" id="WP_086788068.1">
    <property type="nucleotide sequence ID" value="NZ_JAGIOO010000001.1"/>
</dbReference>
<dbReference type="InterPro" id="IPR025683">
    <property type="entry name" value="Protein_beta"/>
</dbReference>